<comment type="caution">
    <text evidence="1">The sequence shown here is derived from an EMBL/GenBank/DDBJ whole genome shotgun (WGS) entry which is preliminary data.</text>
</comment>
<proteinExistence type="predicted"/>
<reference evidence="1 2" key="1">
    <citation type="submission" date="2024-01" db="EMBL/GenBank/DDBJ databases">
        <title>The complete chloroplast genome sequence of Lithospermum erythrorhizon: insights into the phylogenetic relationship among Boraginaceae species and the maternal lineages of purple gromwells.</title>
        <authorList>
            <person name="Okada T."/>
            <person name="Watanabe K."/>
        </authorList>
    </citation>
    <scope>NUCLEOTIDE SEQUENCE [LARGE SCALE GENOMIC DNA]</scope>
</reference>
<name>A0AAV3NZV2_LITER</name>
<gene>
    <name evidence="1" type="ORF">LIER_04551</name>
</gene>
<accession>A0AAV3NZV2</accession>
<keyword evidence="2" id="KW-1185">Reference proteome</keyword>
<protein>
    <submittedName>
        <fullName evidence="1">Uncharacterized protein</fullName>
    </submittedName>
</protein>
<dbReference type="AlphaFoldDB" id="A0AAV3NZV2"/>
<dbReference type="Proteomes" id="UP001454036">
    <property type="component" value="Unassembled WGS sequence"/>
</dbReference>
<evidence type="ECO:0000313" key="2">
    <source>
        <dbReference type="Proteomes" id="UP001454036"/>
    </source>
</evidence>
<dbReference type="EMBL" id="BAABME010000589">
    <property type="protein sequence ID" value="GAA0143991.1"/>
    <property type="molecule type" value="Genomic_DNA"/>
</dbReference>
<organism evidence="1 2">
    <name type="scientific">Lithospermum erythrorhizon</name>
    <name type="common">Purple gromwell</name>
    <name type="synonym">Lithospermum officinale var. erythrorhizon</name>
    <dbReference type="NCBI Taxonomy" id="34254"/>
    <lineage>
        <taxon>Eukaryota</taxon>
        <taxon>Viridiplantae</taxon>
        <taxon>Streptophyta</taxon>
        <taxon>Embryophyta</taxon>
        <taxon>Tracheophyta</taxon>
        <taxon>Spermatophyta</taxon>
        <taxon>Magnoliopsida</taxon>
        <taxon>eudicotyledons</taxon>
        <taxon>Gunneridae</taxon>
        <taxon>Pentapetalae</taxon>
        <taxon>asterids</taxon>
        <taxon>lamiids</taxon>
        <taxon>Boraginales</taxon>
        <taxon>Boraginaceae</taxon>
        <taxon>Boraginoideae</taxon>
        <taxon>Lithospermeae</taxon>
        <taxon>Lithospermum</taxon>
    </lineage>
</organism>
<sequence length="267" mass="30763">MDGEVIVVEWTSMSAIAKQNARGRSTITRESRFEVGESSRVRNLRNWNNNDFRGNIVSMYLHQTIPMPLAMMPFGSHEVIPLTSKLSKQLEATREESLNDNHLGAVIPIPPTDDTKLIRFFEDWSDFKIESIINWPCSRFEWSNENEATLNSSGFLDGFVSVNGLDLDHTDKDSGKSFTASSSSEKERRIGGFVICKSMSLIIISGIIFIRRIEWFKAKALKEREFKEIMIWANQTLEMSSVEVRPWNKVEKMDDKIRDTIQNLYRE</sequence>
<evidence type="ECO:0000313" key="1">
    <source>
        <dbReference type="EMBL" id="GAA0143991.1"/>
    </source>
</evidence>